<dbReference type="InterPro" id="IPR005033">
    <property type="entry name" value="YEATS"/>
</dbReference>
<evidence type="ECO:0000256" key="2">
    <source>
        <dbReference type="PROSITE-ProRule" id="PRU00376"/>
    </source>
</evidence>
<dbReference type="PANTHER" id="PTHR23195">
    <property type="entry name" value="YEATS DOMAIN"/>
    <property type="match status" value="1"/>
</dbReference>
<organism evidence="4 5">
    <name type="scientific">Drosophila kikkawai</name>
    <name type="common">Fruit fly</name>
    <dbReference type="NCBI Taxonomy" id="30033"/>
    <lineage>
        <taxon>Eukaryota</taxon>
        <taxon>Metazoa</taxon>
        <taxon>Ecdysozoa</taxon>
        <taxon>Arthropoda</taxon>
        <taxon>Hexapoda</taxon>
        <taxon>Insecta</taxon>
        <taxon>Pterygota</taxon>
        <taxon>Neoptera</taxon>
        <taxon>Endopterygota</taxon>
        <taxon>Diptera</taxon>
        <taxon>Brachycera</taxon>
        <taxon>Muscomorpha</taxon>
        <taxon>Ephydroidea</taxon>
        <taxon>Drosophilidae</taxon>
        <taxon>Drosophila</taxon>
        <taxon>Sophophora</taxon>
    </lineage>
</organism>
<reference evidence="4" key="1">
    <citation type="submission" date="2025-05" db="UniProtKB">
        <authorList>
            <consortium name="RefSeq"/>
        </authorList>
    </citation>
    <scope>NUCLEOTIDE SEQUENCE [LARGE SCALE GENOMIC DNA]</scope>
    <source>
        <strain evidence="4">14028-0561.14</strain>
    </source>
</reference>
<gene>
    <name evidence="5" type="primary">LOC108074268</name>
</gene>
<keyword evidence="4" id="KW-1185">Reference proteome</keyword>
<dbReference type="GO" id="GO:0006355">
    <property type="term" value="P:regulation of DNA-templated transcription"/>
    <property type="evidence" value="ECO:0007669"/>
    <property type="project" value="InterPro"/>
</dbReference>
<evidence type="ECO:0000313" key="4">
    <source>
        <dbReference type="Proteomes" id="UP001652661"/>
    </source>
</evidence>
<keyword evidence="1 2" id="KW-0539">Nucleus</keyword>
<dbReference type="Proteomes" id="UP001652661">
    <property type="component" value="Chromosome 2L"/>
</dbReference>
<reference evidence="5" key="2">
    <citation type="submission" date="2025-08" db="UniProtKB">
        <authorList>
            <consortium name="RefSeq"/>
        </authorList>
    </citation>
    <scope>IDENTIFICATION</scope>
    <source>
        <strain evidence="5">14028-0561.14</strain>
        <tissue evidence="5">Whole fly</tissue>
    </source>
</reference>
<dbReference type="InterPro" id="IPR038704">
    <property type="entry name" value="YEAST_sf"/>
</dbReference>
<dbReference type="OrthoDB" id="16041at2759"/>
<dbReference type="GO" id="GO:0005634">
    <property type="term" value="C:nucleus"/>
    <property type="evidence" value="ECO:0007669"/>
    <property type="project" value="UniProtKB-SubCell"/>
</dbReference>
<comment type="subcellular location">
    <subcellularLocation>
        <location evidence="2">Nucleus</location>
    </subcellularLocation>
</comment>
<dbReference type="Gene3D" id="2.60.40.1970">
    <property type="entry name" value="YEATS domain"/>
    <property type="match status" value="1"/>
</dbReference>
<feature type="domain" description="YEATS" evidence="3">
    <location>
        <begin position="30"/>
        <end position="167"/>
    </location>
</feature>
<dbReference type="PROSITE" id="PS51037">
    <property type="entry name" value="YEATS"/>
    <property type="match status" value="1"/>
</dbReference>
<dbReference type="AlphaFoldDB" id="A0A6P4HZ66"/>
<evidence type="ECO:0000259" key="3">
    <source>
        <dbReference type="PROSITE" id="PS51037"/>
    </source>
</evidence>
<sequence length="224" mass="25029">MSYTHLLRHQNIMDDSQRVSCYRGAENTAIFGRCVISRDIVLGCQMEVSDLDLPDIMEPTWSVYVRAGDKYDNLAHYVRQVTFRMSPRLPLRLHVADSAPFEISEVLGGDFPVEIQVQYVDPRMTPTSYVFKPRVVREGHSGMSEELRDKMIFVNPSAAMRVSLSSTQVLSEVAVAGLQKVRKTVASNRDVGLGEEELVGDVAQSSKPATLAKNRLRLNVGISK</sequence>
<evidence type="ECO:0000256" key="1">
    <source>
        <dbReference type="ARBA" id="ARBA00023242"/>
    </source>
</evidence>
<evidence type="ECO:0000313" key="5">
    <source>
        <dbReference type="RefSeq" id="XP_017021727.1"/>
    </source>
</evidence>
<dbReference type="GeneID" id="108074268"/>
<dbReference type="RefSeq" id="XP_017021727.1">
    <property type="nucleotide sequence ID" value="XM_017166238.3"/>
</dbReference>
<accession>A0A6P4HZ66</accession>
<dbReference type="Pfam" id="PF03366">
    <property type="entry name" value="YEATS"/>
    <property type="match status" value="1"/>
</dbReference>
<dbReference type="InterPro" id="IPR055129">
    <property type="entry name" value="YEATS_dom"/>
</dbReference>
<name>A0A6P4HZ66_DROKI</name>
<proteinExistence type="predicted"/>
<dbReference type="CDD" id="cd16887">
    <property type="entry name" value="YEATS"/>
    <property type="match status" value="1"/>
</dbReference>
<protein>
    <submittedName>
        <fullName evidence="5">YEATS domain-containing protein 4</fullName>
    </submittedName>
</protein>